<feature type="compositionally biased region" description="Pro residues" evidence="1">
    <location>
        <begin position="152"/>
        <end position="165"/>
    </location>
</feature>
<dbReference type="EMBL" id="JACMRX010000002">
    <property type="protein sequence ID" value="KAF7995450.1"/>
    <property type="molecule type" value="Genomic_DNA"/>
</dbReference>
<comment type="caution">
    <text evidence="3">The sequence shown here is derived from an EMBL/GenBank/DDBJ whole genome shotgun (WGS) entry which is preliminary data.</text>
</comment>
<feature type="chain" id="PRO_5032734226" evidence="2">
    <location>
        <begin position="20"/>
        <end position="204"/>
    </location>
</feature>
<evidence type="ECO:0000256" key="2">
    <source>
        <dbReference type="SAM" id="SignalP"/>
    </source>
</evidence>
<proteinExistence type="predicted"/>
<keyword evidence="4" id="KW-1185">Reference proteome</keyword>
<protein>
    <submittedName>
        <fullName evidence="3">Uncharacterized protein</fullName>
    </submittedName>
</protein>
<sequence>MKQLIFIIAIVIIQAATQTIYVDYDTGKVLGVDEGKQVYPQQNYPQKNWQSHHHRHNQQQMTNNHHRKNQNTIPQNNIKAQWVCVNSVTGQSMIIDPENTGARSGTGNSQINNRPAQNPYQDNPWLNNQPMARPNDPPPQPTIPSRQNIQEPPIPVTTQPPPTQPTVPDIDWTKFLEPTTKKPAVSLETAIDGVGILQPRIFER</sequence>
<name>A0A835CWG2_APHGI</name>
<organism evidence="3 4">
    <name type="scientific">Aphidius gifuensis</name>
    <name type="common">Parasitoid wasp</name>
    <dbReference type="NCBI Taxonomy" id="684658"/>
    <lineage>
        <taxon>Eukaryota</taxon>
        <taxon>Metazoa</taxon>
        <taxon>Ecdysozoa</taxon>
        <taxon>Arthropoda</taxon>
        <taxon>Hexapoda</taxon>
        <taxon>Insecta</taxon>
        <taxon>Pterygota</taxon>
        <taxon>Neoptera</taxon>
        <taxon>Endopterygota</taxon>
        <taxon>Hymenoptera</taxon>
        <taxon>Apocrita</taxon>
        <taxon>Ichneumonoidea</taxon>
        <taxon>Braconidae</taxon>
        <taxon>Aphidiinae</taxon>
        <taxon>Aphidius</taxon>
    </lineage>
</organism>
<evidence type="ECO:0000313" key="4">
    <source>
        <dbReference type="Proteomes" id="UP000639338"/>
    </source>
</evidence>
<keyword evidence="2" id="KW-0732">Signal</keyword>
<feature type="region of interest" description="Disordered" evidence="1">
    <location>
        <begin position="95"/>
        <end position="169"/>
    </location>
</feature>
<evidence type="ECO:0000256" key="1">
    <source>
        <dbReference type="SAM" id="MobiDB-lite"/>
    </source>
</evidence>
<reference evidence="3 4" key="1">
    <citation type="submission" date="2020-08" db="EMBL/GenBank/DDBJ databases">
        <title>Aphidius gifuensis genome sequencing and assembly.</title>
        <authorList>
            <person name="Du Z."/>
        </authorList>
    </citation>
    <scope>NUCLEOTIDE SEQUENCE [LARGE SCALE GENOMIC DNA]</scope>
    <source>
        <strain evidence="3">YNYX2018</strain>
        <tissue evidence="3">Adults</tissue>
    </source>
</reference>
<feature type="signal peptide" evidence="2">
    <location>
        <begin position="1"/>
        <end position="19"/>
    </location>
</feature>
<feature type="compositionally biased region" description="Polar residues" evidence="1">
    <location>
        <begin position="101"/>
        <end position="130"/>
    </location>
</feature>
<dbReference type="AlphaFoldDB" id="A0A835CWG2"/>
<feature type="region of interest" description="Disordered" evidence="1">
    <location>
        <begin position="46"/>
        <end position="71"/>
    </location>
</feature>
<dbReference type="Proteomes" id="UP000639338">
    <property type="component" value="Unassembled WGS sequence"/>
</dbReference>
<gene>
    <name evidence="3" type="ORF">HCN44_006557</name>
</gene>
<accession>A0A835CWG2</accession>
<evidence type="ECO:0000313" key="3">
    <source>
        <dbReference type="EMBL" id="KAF7995450.1"/>
    </source>
</evidence>